<evidence type="ECO:0000313" key="1">
    <source>
        <dbReference type="EMBL" id="SAK51597.1"/>
    </source>
</evidence>
<gene>
    <name evidence="1" type="ORF">AWB75_01605</name>
</gene>
<dbReference type="SUPFAM" id="SSF53756">
    <property type="entry name" value="UDP-Glycosyltransferase/glycogen phosphorylase"/>
    <property type="match status" value="1"/>
</dbReference>
<evidence type="ECO:0000313" key="2">
    <source>
        <dbReference type="Proteomes" id="UP000054870"/>
    </source>
</evidence>
<proteinExistence type="predicted"/>
<reference evidence="1" key="1">
    <citation type="submission" date="2016-01" db="EMBL/GenBank/DDBJ databases">
        <authorList>
            <person name="Peeters C."/>
        </authorList>
    </citation>
    <scope>NUCLEOTIDE SEQUENCE [LARGE SCALE GENOMIC DNA]</scope>
    <source>
        <strain evidence="1">LMG 29318</strain>
    </source>
</reference>
<protein>
    <submittedName>
        <fullName evidence="1">TPR domain-containing protein</fullName>
    </submittedName>
</protein>
<keyword evidence="2" id="KW-1185">Reference proteome</keyword>
<accession>A0A158A3C9</accession>
<sequence>MHPLIRRFVPDCVAVEAHDFGKVDYTVPMMSMPVWIGLLPHQVDGRAYLHAAPERIDMWRRILAADGSNALRVGLVWAGSPTHRRDAQRSIPVDALAPLWRVPGVAFYPVAPGREGDIAAMRSAGARLSELPEYREHFHDSAALVSALDVLVTIDSSPLHLGGAVGKPVLAMIDRASHWCWGEGETQPWYDSVRLVRQRAPGDWAPVVERVAAALSGRLAGCAATRDQQASALASLG</sequence>
<comment type="caution">
    <text evidence="1">The sequence shown here is derived from an EMBL/GenBank/DDBJ whole genome shotgun (WGS) entry which is preliminary data.</text>
</comment>
<dbReference type="Proteomes" id="UP000054870">
    <property type="component" value="Unassembled WGS sequence"/>
</dbReference>
<organism evidence="1 2">
    <name type="scientific">Caballeronia catudaia</name>
    <dbReference type="NCBI Taxonomy" id="1777136"/>
    <lineage>
        <taxon>Bacteria</taxon>
        <taxon>Pseudomonadati</taxon>
        <taxon>Pseudomonadota</taxon>
        <taxon>Betaproteobacteria</taxon>
        <taxon>Burkholderiales</taxon>
        <taxon>Burkholderiaceae</taxon>
        <taxon>Caballeronia</taxon>
    </lineage>
</organism>
<dbReference type="EMBL" id="FCOF02000005">
    <property type="protein sequence ID" value="SAK51597.1"/>
    <property type="molecule type" value="Genomic_DNA"/>
</dbReference>
<dbReference type="AlphaFoldDB" id="A0A158A3C9"/>
<dbReference type="Gene3D" id="3.40.50.2000">
    <property type="entry name" value="Glycogen Phosphorylase B"/>
    <property type="match status" value="1"/>
</dbReference>
<name>A0A158A3C9_9BURK</name>
<dbReference type="RefSeq" id="WP_235012020.1">
    <property type="nucleotide sequence ID" value="NZ_FCOF02000005.1"/>
</dbReference>